<feature type="domain" description="RING-type" evidence="11">
    <location>
        <begin position="407"/>
        <end position="450"/>
    </location>
</feature>
<evidence type="ECO:0000313" key="12">
    <source>
        <dbReference type="EMBL" id="CAI2364420.1"/>
    </source>
</evidence>
<reference evidence="12" key="1">
    <citation type="submission" date="2023-07" db="EMBL/GenBank/DDBJ databases">
        <authorList>
            <consortium name="AG Swart"/>
            <person name="Singh M."/>
            <person name="Singh A."/>
            <person name="Seah K."/>
            <person name="Emmerich C."/>
        </authorList>
    </citation>
    <scope>NUCLEOTIDE SEQUENCE</scope>
    <source>
        <strain evidence="12">DP1</strain>
    </source>
</reference>
<dbReference type="SUPFAM" id="SSF57850">
    <property type="entry name" value="RING/U-box"/>
    <property type="match status" value="1"/>
</dbReference>
<dbReference type="SMART" id="SM00184">
    <property type="entry name" value="RING"/>
    <property type="match status" value="1"/>
</dbReference>
<evidence type="ECO:0000256" key="1">
    <source>
        <dbReference type="ARBA" id="ARBA00000900"/>
    </source>
</evidence>
<dbReference type="Gene3D" id="3.30.40.10">
    <property type="entry name" value="Zinc/RING finger domain, C3HC4 (zinc finger)"/>
    <property type="match status" value="1"/>
</dbReference>
<keyword evidence="10" id="KW-0812">Transmembrane</keyword>
<evidence type="ECO:0000256" key="3">
    <source>
        <dbReference type="ARBA" id="ARBA00022679"/>
    </source>
</evidence>
<feature type="coiled-coil region" evidence="9">
    <location>
        <begin position="483"/>
        <end position="513"/>
    </location>
</feature>
<proteinExistence type="predicted"/>
<evidence type="ECO:0000313" key="13">
    <source>
        <dbReference type="Proteomes" id="UP001295684"/>
    </source>
</evidence>
<dbReference type="InterPro" id="IPR045191">
    <property type="entry name" value="MBR1/2-like"/>
</dbReference>
<feature type="transmembrane region" description="Helical" evidence="10">
    <location>
        <begin position="47"/>
        <end position="66"/>
    </location>
</feature>
<dbReference type="EC" id="2.3.2.27" evidence="2"/>
<dbReference type="PROSITE" id="PS50089">
    <property type="entry name" value="ZF_RING_2"/>
    <property type="match status" value="1"/>
</dbReference>
<dbReference type="PANTHER" id="PTHR22937">
    <property type="entry name" value="E3 UBIQUITIN-PROTEIN LIGASE RNF165"/>
    <property type="match status" value="1"/>
</dbReference>
<keyword evidence="9" id="KW-0175">Coiled coil</keyword>
<comment type="caution">
    <text evidence="12">The sequence shown here is derived from an EMBL/GenBank/DDBJ whole genome shotgun (WGS) entry which is preliminary data.</text>
</comment>
<keyword evidence="5 8" id="KW-0863">Zinc-finger</keyword>
<dbReference type="GO" id="GO:0008270">
    <property type="term" value="F:zinc ion binding"/>
    <property type="evidence" value="ECO:0007669"/>
    <property type="project" value="UniProtKB-KW"/>
</dbReference>
<dbReference type="InterPro" id="IPR013083">
    <property type="entry name" value="Znf_RING/FYVE/PHD"/>
</dbReference>
<evidence type="ECO:0000256" key="5">
    <source>
        <dbReference type="ARBA" id="ARBA00022771"/>
    </source>
</evidence>
<dbReference type="PANTHER" id="PTHR22937:SF65">
    <property type="entry name" value="E3 UBIQUITIN-PROTEIN LIGASE ARK2C"/>
    <property type="match status" value="1"/>
</dbReference>
<dbReference type="AlphaFoldDB" id="A0AAD1U8M4"/>
<feature type="transmembrane region" description="Helical" evidence="10">
    <location>
        <begin position="169"/>
        <end position="191"/>
    </location>
</feature>
<evidence type="ECO:0000256" key="4">
    <source>
        <dbReference type="ARBA" id="ARBA00022723"/>
    </source>
</evidence>
<keyword evidence="6" id="KW-0833">Ubl conjugation pathway</keyword>
<keyword evidence="13" id="KW-1185">Reference proteome</keyword>
<dbReference type="GO" id="GO:0061630">
    <property type="term" value="F:ubiquitin protein ligase activity"/>
    <property type="evidence" value="ECO:0007669"/>
    <property type="project" value="UniProtKB-EC"/>
</dbReference>
<sequence length="514" mass="59652">MVLECVIINAGVFVIEYIHSTMFILVTFSNPLISLIYLCKHIKEPEIFFMWAFFSVTLHISSYIIYITRPVNSHPNVIRRGIRAVLPLKLWKLLLCRTLYKKIEKCSIIAHLFHMAGMVVFCLVFGIYIKPELYDQYGKEDSLLSGLLLYCLITSIILSLDIFVMEILVALLMLPVLPVSFCIYCCAWCCCPRVRDAMNRLPGGQHSEEDMDFLFHFKRGMSWQQLLLYIYKNNKIIFKKVNFREHFDDKDLKHFLTPVECTPEINKSGHKRGSFLTGDATRKNSEMNLMIPDDSSVSGSPDNSFTPIRPYDAKLQAFMQDIEDEFKFSDEGISNALNLKKCEKETPRDYQRAESPPKRLDEVSARDVSDVWDLPLEARKSEKKTIRRFSIIKSRPSIKKIDRGIVCTICQDDIEENDTVLQLECGRTHLLHFGCLKEWLTIKFECPTCRTNLLVLYKDKIREEAAKNNQLSDDDNQLYAEDLIPLQKAREKLLNEIDEMENTQKQLEESSSKK</sequence>
<feature type="transmembrane region" description="Helical" evidence="10">
    <location>
        <begin position="108"/>
        <end position="129"/>
    </location>
</feature>
<evidence type="ECO:0000256" key="6">
    <source>
        <dbReference type="ARBA" id="ARBA00022786"/>
    </source>
</evidence>
<keyword evidence="10" id="KW-0472">Membrane</keyword>
<protein>
    <recommendedName>
        <fullName evidence="2">RING-type E3 ubiquitin transferase</fullName>
        <ecNumber evidence="2">2.3.2.27</ecNumber>
    </recommendedName>
</protein>
<feature type="transmembrane region" description="Helical" evidence="10">
    <location>
        <begin position="6"/>
        <end position="26"/>
    </location>
</feature>
<evidence type="ECO:0000256" key="7">
    <source>
        <dbReference type="ARBA" id="ARBA00022833"/>
    </source>
</evidence>
<dbReference type="Proteomes" id="UP001295684">
    <property type="component" value="Unassembled WGS sequence"/>
</dbReference>
<dbReference type="InterPro" id="IPR001841">
    <property type="entry name" value="Znf_RING"/>
</dbReference>
<name>A0AAD1U8M4_EUPCR</name>
<organism evidence="12 13">
    <name type="scientific">Euplotes crassus</name>
    <dbReference type="NCBI Taxonomy" id="5936"/>
    <lineage>
        <taxon>Eukaryota</taxon>
        <taxon>Sar</taxon>
        <taxon>Alveolata</taxon>
        <taxon>Ciliophora</taxon>
        <taxon>Intramacronucleata</taxon>
        <taxon>Spirotrichea</taxon>
        <taxon>Hypotrichia</taxon>
        <taxon>Euplotida</taxon>
        <taxon>Euplotidae</taxon>
        <taxon>Moneuplotes</taxon>
    </lineage>
</organism>
<keyword evidence="4" id="KW-0479">Metal-binding</keyword>
<keyword evidence="7" id="KW-0862">Zinc</keyword>
<gene>
    <name evidence="12" type="ORF">ECRASSUSDP1_LOCUS5763</name>
</gene>
<evidence type="ECO:0000256" key="8">
    <source>
        <dbReference type="PROSITE-ProRule" id="PRU00175"/>
    </source>
</evidence>
<keyword evidence="3" id="KW-0808">Transferase</keyword>
<evidence type="ECO:0000256" key="9">
    <source>
        <dbReference type="SAM" id="Coils"/>
    </source>
</evidence>
<evidence type="ECO:0000256" key="2">
    <source>
        <dbReference type="ARBA" id="ARBA00012483"/>
    </source>
</evidence>
<comment type="catalytic activity">
    <reaction evidence="1">
        <text>S-ubiquitinyl-[E2 ubiquitin-conjugating enzyme]-L-cysteine + [acceptor protein]-L-lysine = [E2 ubiquitin-conjugating enzyme]-L-cysteine + N(6)-ubiquitinyl-[acceptor protein]-L-lysine.</text>
        <dbReference type="EC" id="2.3.2.27"/>
    </reaction>
</comment>
<accession>A0AAD1U8M4</accession>
<evidence type="ECO:0000259" key="11">
    <source>
        <dbReference type="PROSITE" id="PS50089"/>
    </source>
</evidence>
<evidence type="ECO:0000256" key="10">
    <source>
        <dbReference type="SAM" id="Phobius"/>
    </source>
</evidence>
<dbReference type="EMBL" id="CAMPGE010005571">
    <property type="protein sequence ID" value="CAI2364420.1"/>
    <property type="molecule type" value="Genomic_DNA"/>
</dbReference>
<dbReference type="Pfam" id="PF13639">
    <property type="entry name" value="zf-RING_2"/>
    <property type="match status" value="1"/>
</dbReference>
<keyword evidence="10" id="KW-1133">Transmembrane helix</keyword>
<feature type="transmembrane region" description="Helical" evidence="10">
    <location>
        <begin position="141"/>
        <end position="163"/>
    </location>
</feature>